<evidence type="ECO:0000313" key="5">
    <source>
        <dbReference type="Proteomes" id="UP000045285"/>
    </source>
</evidence>
<dbReference type="InterPro" id="IPR049517">
    <property type="entry name" value="ACX-like_C"/>
</dbReference>
<dbReference type="GO" id="GO:0006749">
    <property type="term" value="P:glutathione metabolic process"/>
    <property type="evidence" value="ECO:0007669"/>
    <property type="project" value="TreeGrafter"/>
</dbReference>
<evidence type="ECO:0000259" key="1">
    <source>
        <dbReference type="Pfam" id="PF01968"/>
    </source>
</evidence>
<dbReference type="AlphaFoldDB" id="A0A090DIC5"/>
<dbReference type="PANTHER" id="PTHR11365:SF23">
    <property type="entry name" value="HYPOTHETICAL 5-OXOPROLINASE (EUROFUNG)-RELATED"/>
    <property type="match status" value="1"/>
</dbReference>
<dbReference type="InterPro" id="IPR002821">
    <property type="entry name" value="Hydantoinase_A"/>
</dbReference>
<evidence type="ECO:0000259" key="2">
    <source>
        <dbReference type="Pfam" id="PF05378"/>
    </source>
</evidence>
<organism evidence="4 5">
    <name type="scientific">Mesorhizobium plurifarium</name>
    <dbReference type="NCBI Taxonomy" id="69974"/>
    <lineage>
        <taxon>Bacteria</taxon>
        <taxon>Pseudomonadati</taxon>
        <taxon>Pseudomonadota</taxon>
        <taxon>Alphaproteobacteria</taxon>
        <taxon>Hyphomicrobiales</taxon>
        <taxon>Phyllobacteriaceae</taxon>
        <taxon>Mesorhizobium</taxon>
    </lineage>
</organism>
<evidence type="ECO:0000313" key="4">
    <source>
        <dbReference type="EMBL" id="CDX13125.1"/>
    </source>
</evidence>
<dbReference type="PANTHER" id="PTHR11365">
    <property type="entry name" value="5-OXOPROLINASE RELATED"/>
    <property type="match status" value="1"/>
</dbReference>
<gene>
    <name evidence="4" type="ORF">MPL3356_140057</name>
</gene>
<dbReference type="InterPro" id="IPR008040">
    <property type="entry name" value="Hydant_A_N"/>
</dbReference>
<reference evidence="5" key="1">
    <citation type="submission" date="2014-08" db="EMBL/GenBank/DDBJ databases">
        <authorList>
            <person name="Moulin L."/>
        </authorList>
    </citation>
    <scope>NUCLEOTIDE SEQUENCE [LARGE SCALE GENOMIC DNA]</scope>
</reference>
<dbReference type="Pfam" id="PF05378">
    <property type="entry name" value="Hydant_A_N"/>
    <property type="match status" value="1"/>
</dbReference>
<dbReference type="EMBL" id="CCMZ01000006">
    <property type="protein sequence ID" value="CDX13125.1"/>
    <property type="molecule type" value="Genomic_DNA"/>
</dbReference>
<accession>A0A090DIC5</accession>
<dbReference type="Pfam" id="PF01968">
    <property type="entry name" value="Hydantoinase_A"/>
    <property type="match status" value="1"/>
</dbReference>
<dbReference type="Proteomes" id="UP000045285">
    <property type="component" value="Unassembled WGS sequence"/>
</dbReference>
<evidence type="ECO:0000259" key="3">
    <source>
        <dbReference type="Pfam" id="PF19278"/>
    </source>
</evidence>
<name>A0A090DIC5_MESPL</name>
<evidence type="ECO:0008006" key="6">
    <source>
        <dbReference type="Google" id="ProtNLM"/>
    </source>
</evidence>
<dbReference type="GO" id="GO:0005829">
    <property type="term" value="C:cytosol"/>
    <property type="evidence" value="ECO:0007669"/>
    <property type="project" value="TreeGrafter"/>
</dbReference>
<proteinExistence type="predicted"/>
<feature type="domain" description="Acetophenone carboxylase-like C-terminal" evidence="3">
    <location>
        <begin position="504"/>
        <end position="678"/>
    </location>
</feature>
<dbReference type="InterPro" id="IPR045079">
    <property type="entry name" value="Oxoprolinase-like"/>
</dbReference>
<dbReference type="Pfam" id="PF19278">
    <property type="entry name" value="Hydant_A_C"/>
    <property type="match status" value="1"/>
</dbReference>
<feature type="domain" description="Hydantoinase/oxoprolinase N-terminal" evidence="2">
    <location>
        <begin position="5"/>
        <end position="185"/>
    </location>
</feature>
<protein>
    <recommendedName>
        <fullName evidence="6">5-oxoprolinase</fullName>
    </recommendedName>
</protein>
<keyword evidence="5" id="KW-1185">Reference proteome</keyword>
<feature type="domain" description="Hydantoinase A/oxoprolinase" evidence="1">
    <location>
        <begin position="206"/>
        <end position="489"/>
    </location>
</feature>
<dbReference type="GO" id="GO:0017168">
    <property type="term" value="F:5-oxoprolinase (ATP-hydrolyzing) activity"/>
    <property type="evidence" value="ECO:0007669"/>
    <property type="project" value="TreeGrafter"/>
</dbReference>
<dbReference type="STRING" id="69974.MPLDJ20_150241"/>
<sequence>MAYQVCIDIGGTFTDCLVSNSKGEIAIFKSPTTPGEFEKGFINVLHVAAEGYGLSGADFMKEIDLVVHGSTVSTNALVERKTVKVGLILTAGHQDILVLREGPRKGAFQWRLNYPDPYVPRHLTKTVAGRIDARGRELAPLSLDDVRKAAAEFRGLGVEAIAVGLLWSVVNPAHELAVREILEKELPGIPVTLSHEINPMPREYKRIIAAAIDASINPIVRTYIEKLKTALDEEGFEGELLLANCVGGMMPLADMIRKPIYSVMSGPTLAPTAALALSDEPDIIVGDMGGTTFDVSALRDHQIIVTPDSMIHDDSLGIPKVDVRSVGAGGGSIAFVDEGGLLQVGPRSAGARPGPACYGQGGTEPTVTDANVVLGIVDPDYFLGGKMQLKRELAEAAVDKIAARLGVTREEAAYAIYTTSNHNMVAAIEEITVREGINPRDSFFVCGGGATAIHIAEMADILGLKRYMVPRFMAGLSAFGGLISDIRSEESAVLLTSDADFNVAGVNDALKRLKQAGNTFLAEAGVAAENRQFEFSFLGRYEYQSFEIEVPFEAKDGAVSESDLPTLVEAFHKMHERIYSIRADNDVVEFTAWKLRAIGKRSGQDIWQKNTLPDQNGPIDLKARRGIYQQESGRVETVPVYELAQLRAGAQLAGPCLVEAETFTAYLKDQHQGQIDRYGNLVVNIA</sequence>